<comment type="caution">
    <text evidence="2">The sequence shown here is derived from an EMBL/GenBank/DDBJ whole genome shotgun (WGS) entry which is preliminary data.</text>
</comment>
<dbReference type="AlphaFoldDB" id="A0ABD1DUS1"/>
<evidence type="ECO:0000256" key="1">
    <source>
        <dbReference type="SAM" id="MobiDB-lite"/>
    </source>
</evidence>
<dbReference type="Proteomes" id="UP001562425">
    <property type="component" value="Unassembled WGS sequence"/>
</dbReference>
<accession>A0ABD1DUS1</accession>
<feature type="compositionally biased region" description="Basic and acidic residues" evidence="1">
    <location>
        <begin position="74"/>
        <end position="93"/>
    </location>
</feature>
<feature type="region of interest" description="Disordered" evidence="1">
    <location>
        <begin position="46"/>
        <end position="96"/>
    </location>
</feature>
<name>A0ABD1DUS1_CULPP</name>
<organism evidence="2 3">
    <name type="scientific">Culex pipiens pipiens</name>
    <name type="common">Northern house mosquito</name>
    <dbReference type="NCBI Taxonomy" id="38569"/>
    <lineage>
        <taxon>Eukaryota</taxon>
        <taxon>Metazoa</taxon>
        <taxon>Ecdysozoa</taxon>
        <taxon>Arthropoda</taxon>
        <taxon>Hexapoda</taxon>
        <taxon>Insecta</taxon>
        <taxon>Pterygota</taxon>
        <taxon>Neoptera</taxon>
        <taxon>Endopterygota</taxon>
        <taxon>Diptera</taxon>
        <taxon>Nematocera</taxon>
        <taxon>Culicoidea</taxon>
        <taxon>Culicidae</taxon>
        <taxon>Culicinae</taxon>
        <taxon>Culicini</taxon>
        <taxon>Culex</taxon>
        <taxon>Culex</taxon>
    </lineage>
</organism>
<evidence type="ECO:0000313" key="2">
    <source>
        <dbReference type="EMBL" id="KAL1403495.1"/>
    </source>
</evidence>
<evidence type="ECO:0000313" key="3">
    <source>
        <dbReference type="Proteomes" id="UP001562425"/>
    </source>
</evidence>
<dbReference type="EMBL" id="JBEHCU010001495">
    <property type="protein sequence ID" value="KAL1403495.1"/>
    <property type="molecule type" value="Genomic_DNA"/>
</dbReference>
<protein>
    <submittedName>
        <fullName evidence="2">Uncharacterized protein</fullName>
    </submittedName>
</protein>
<gene>
    <name evidence="2" type="ORF">pipiens_005662</name>
</gene>
<reference evidence="2 3" key="1">
    <citation type="submission" date="2024-05" db="EMBL/GenBank/DDBJ databases">
        <title>Culex pipiens pipiens assembly and annotation.</title>
        <authorList>
            <person name="Alout H."/>
            <person name="Durand T."/>
        </authorList>
    </citation>
    <scope>NUCLEOTIDE SEQUENCE [LARGE SCALE GENOMIC DNA]</scope>
    <source>
        <strain evidence="2">HA-2024</strain>
        <tissue evidence="2">Whole body</tissue>
    </source>
</reference>
<keyword evidence="3" id="KW-1185">Reference proteome</keyword>
<proteinExistence type="predicted"/>
<sequence length="147" mass="16284">ETGPGQTVVEFRLKLLVALEKRNIVAPRQIATVSISEELFESGFAGTGFSSGQTSPEGARFRRPECMTQSVMESVERKDQDLERNDSGGKNRSESGSLQVVRVSEFHEVIDSAAVLLQVLGAHDSMEARSMFIEGFLKKENFQDEDE</sequence>
<feature type="non-terminal residue" evidence="2">
    <location>
        <position position="1"/>
    </location>
</feature>